<protein>
    <submittedName>
        <fullName evidence="2">Uncharacterized protein</fullName>
    </submittedName>
</protein>
<evidence type="ECO:0000256" key="1">
    <source>
        <dbReference type="SAM" id="MobiDB-lite"/>
    </source>
</evidence>
<dbReference type="GeneID" id="92375016"/>
<dbReference type="RefSeq" id="XP_067080471.1">
    <property type="nucleotide sequence ID" value="XM_067224370.1"/>
</dbReference>
<feature type="region of interest" description="Disordered" evidence="1">
    <location>
        <begin position="224"/>
        <end position="254"/>
    </location>
</feature>
<accession>A0A1G4IC24</accession>
<proteinExistence type="predicted"/>
<dbReference type="EMBL" id="CZPT02001227">
    <property type="protein sequence ID" value="SCU69510.1"/>
    <property type="molecule type" value="Genomic_DNA"/>
</dbReference>
<evidence type="ECO:0000313" key="2">
    <source>
        <dbReference type="EMBL" id="SCU69510.1"/>
    </source>
</evidence>
<sequence>MAQRSKAAGQIKAQTLTAIAGLVVAAKTLGLASPTADRAAAAATDPCKAIWYLDKLSDHIRGLLSRGEENRLNLENQAEQLQLAYISTANGHKKIGYGILLALATDRLAQQAASIQQAKRPMTAATQKLANLSATLTTLLRMQNRHQKMTATPTKGTAVATITGSAAVYRPNTTSSDAAVPIPTGRRRQARCRQDNLNRPNETAVPDAKVYRRATSRHLRILEGHSNKHSKHSSRHPLLQQRFSNLQQRKHRRN</sequence>
<dbReference type="Proteomes" id="UP000195570">
    <property type="component" value="Unassembled WGS sequence"/>
</dbReference>
<evidence type="ECO:0000313" key="3">
    <source>
        <dbReference type="Proteomes" id="UP000195570"/>
    </source>
</evidence>
<dbReference type="VEuPathDB" id="TriTrypDB:TEOVI_000107600"/>
<dbReference type="AlphaFoldDB" id="A0A1G4IC24"/>
<comment type="caution">
    <text evidence="2">The sequence shown here is derived from an EMBL/GenBank/DDBJ whole genome shotgun (WGS) entry which is preliminary data.</text>
</comment>
<name>A0A1G4IC24_TRYEQ</name>
<organism evidence="2 3">
    <name type="scientific">Trypanosoma equiperdum</name>
    <dbReference type="NCBI Taxonomy" id="5694"/>
    <lineage>
        <taxon>Eukaryota</taxon>
        <taxon>Discoba</taxon>
        <taxon>Euglenozoa</taxon>
        <taxon>Kinetoplastea</taxon>
        <taxon>Metakinetoplastina</taxon>
        <taxon>Trypanosomatida</taxon>
        <taxon>Trypanosomatidae</taxon>
        <taxon>Trypanosoma</taxon>
    </lineage>
</organism>
<keyword evidence="3" id="KW-1185">Reference proteome</keyword>
<gene>
    <name evidence="2" type="ORF">TEOVI_000107600</name>
</gene>
<reference evidence="2" key="1">
    <citation type="submission" date="2016-09" db="EMBL/GenBank/DDBJ databases">
        <authorList>
            <person name="Hebert L."/>
            <person name="Moumen B."/>
        </authorList>
    </citation>
    <scope>NUCLEOTIDE SEQUENCE [LARGE SCALE GENOMIC DNA]</scope>
    <source>
        <strain evidence="2">OVI</strain>
    </source>
</reference>